<feature type="region of interest" description="Disordered" evidence="1">
    <location>
        <begin position="173"/>
        <end position="198"/>
    </location>
</feature>
<feature type="region of interest" description="Disordered" evidence="1">
    <location>
        <begin position="264"/>
        <end position="300"/>
    </location>
</feature>
<dbReference type="InterPro" id="IPR017740">
    <property type="entry name" value="TssA-like"/>
</dbReference>
<dbReference type="EMBL" id="CABWIK020000018">
    <property type="protein sequence ID" value="CAB3968629.1"/>
    <property type="molecule type" value="Genomic_DNA"/>
</dbReference>
<dbReference type="InterPro" id="IPR010657">
    <property type="entry name" value="ImpA_N"/>
</dbReference>
<dbReference type="PANTHER" id="PTHR37951:SF1">
    <property type="entry name" value="TYPE VI SECRETION SYSTEM COMPONENT TSSA1"/>
    <property type="match status" value="1"/>
</dbReference>
<evidence type="ECO:0000259" key="2">
    <source>
        <dbReference type="Pfam" id="PF06812"/>
    </source>
</evidence>
<feature type="compositionally biased region" description="Basic and acidic residues" evidence="1">
    <location>
        <begin position="181"/>
        <end position="193"/>
    </location>
</feature>
<sequence>MHSNDVSQAALAAAAYATVPPGLPATPRADLIGQLLADVAPDAPCGANLEYDAEFLQLQERATPRAEQQYGDTVIPAEAPDWRAVERLALALSARTKDLRVIACLARSWIEQHGIPGYADALALVANLLERRWDDLHPRLDADGEPDPTLRMNALAEIAGAHDCARAARRQPLFDGGPSVRDAERLLDGRDDTGSPVAGSRDSLLAALSAARSDGTTPLDAARAALHALEAIRADVTDRLGREWAPDEGDAEKALQRIVREVPPLEPQPVSPDMQQAAPGDTAPPGAAATAPAARPNAHAWRDAEVTSRDDVRIGLDKMCRYFEQHEPSHPAPLLLRRAQRLLALDFYEIIRDLAPESLPKLDLLSGERSE</sequence>
<dbReference type="PANTHER" id="PTHR37951">
    <property type="entry name" value="CYTOPLASMIC PROTEIN-RELATED"/>
    <property type="match status" value="1"/>
</dbReference>
<dbReference type="NCBIfam" id="TIGR03363">
    <property type="entry name" value="VI_chp_8"/>
    <property type="match status" value="1"/>
</dbReference>
<feature type="compositionally biased region" description="Low complexity" evidence="1">
    <location>
        <begin position="277"/>
        <end position="299"/>
    </location>
</feature>
<reference evidence="3 4" key="1">
    <citation type="submission" date="2020-04" db="EMBL/GenBank/DDBJ databases">
        <authorList>
            <person name="Depoorter E."/>
        </authorList>
    </citation>
    <scope>NUCLEOTIDE SEQUENCE [LARGE SCALE GENOMIC DNA]</scope>
    <source>
        <strain evidence="3 4">BCC0132</strain>
    </source>
</reference>
<protein>
    <submittedName>
        <fullName evidence="3">Type VI secretion protein ImpA</fullName>
    </submittedName>
</protein>
<dbReference type="Proteomes" id="UP000494322">
    <property type="component" value="Unassembled WGS sequence"/>
</dbReference>
<gene>
    <name evidence="3" type="ORF">BCO9919_03342</name>
</gene>
<dbReference type="AlphaFoldDB" id="A0A6J5JAU9"/>
<evidence type="ECO:0000313" key="3">
    <source>
        <dbReference type="EMBL" id="CAB3968629.1"/>
    </source>
</evidence>
<dbReference type="Pfam" id="PF06812">
    <property type="entry name" value="ImpA_N"/>
    <property type="match status" value="1"/>
</dbReference>
<proteinExistence type="predicted"/>
<evidence type="ECO:0000256" key="1">
    <source>
        <dbReference type="SAM" id="MobiDB-lite"/>
    </source>
</evidence>
<accession>A0A6J5JAU9</accession>
<feature type="domain" description="ImpA N-terminal" evidence="2">
    <location>
        <begin position="36"/>
        <end position="159"/>
    </location>
</feature>
<name>A0A6J5JAU9_9BURK</name>
<organism evidence="3 4">
    <name type="scientific">Burkholderia cenocepacia</name>
    <dbReference type="NCBI Taxonomy" id="95486"/>
    <lineage>
        <taxon>Bacteria</taxon>
        <taxon>Pseudomonadati</taxon>
        <taxon>Pseudomonadota</taxon>
        <taxon>Betaproteobacteria</taxon>
        <taxon>Burkholderiales</taxon>
        <taxon>Burkholderiaceae</taxon>
        <taxon>Burkholderia</taxon>
        <taxon>Burkholderia cepacia complex</taxon>
    </lineage>
</organism>
<dbReference type="RefSeq" id="WP_244115340.1">
    <property type="nucleotide sequence ID" value="NZ_CABWIK020000018.1"/>
</dbReference>
<evidence type="ECO:0000313" key="4">
    <source>
        <dbReference type="Proteomes" id="UP000494322"/>
    </source>
</evidence>